<accession>A0A410QAG4</accession>
<dbReference type="RefSeq" id="WP_128752108.1">
    <property type="nucleotide sequence ID" value="NZ_CP035282.1"/>
</dbReference>
<dbReference type="KEGG" id="spoa:EQM13_04945"/>
<reference evidence="2" key="1">
    <citation type="submission" date="2019-01" db="EMBL/GenBank/DDBJ databases">
        <title>Draft genomes of a novel of Sporanaerobacter strains.</title>
        <authorList>
            <person name="Ma S."/>
        </authorList>
    </citation>
    <scope>NUCLEOTIDE SEQUENCE [LARGE SCALE GENOMIC DNA]</scope>
    <source>
        <strain evidence="2">NJN-17</strain>
    </source>
</reference>
<dbReference type="EMBL" id="CP035282">
    <property type="protein sequence ID" value="QAT60975.1"/>
    <property type="molecule type" value="Genomic_DNA"/>
</dbReference>
<dbReference type="Proteomes" id="UP000287969">
    <property type="component" value="Chromosome"/>
</dbReference>
<dbReference type="AlphaFoldDB" id="A0A410QAG4"/>
<evidence type="ECO:0000313" key="2">
    <source>
        <dbReference type="Proteomes" id="UP000287969"/>
    </source>
</evidence>
<name>A0A410QAG4_9FIRM</name>
<organism evidence="1 2">
    <name type="scientific">Acidilutibacter cellobiosedens</name>
    <dbReference type="NCBI Taxonomy" id="2507161"/>
    <lineage>
        <taxon>Bacteria</taxon>
        <taxon>Bacillati</taxon>
        <taxon>Bacillota</taxon>
        <taxon>Tissierellia</taxon>
        <taxon>Tissierellales</taxon>
        <taxon>Acidilutibacteraceae</taxon>
        <taxon>Acidilutibacter</taxon>
    </lineage>
</organism>
<sequence length="219" mass="25706">MKEKGSMKIFYESKIMEQSAHFGWQDKDSALYGLREGYKNSADDLVGIALESGNIKTLDTYIFPILFSYRHSLEIFLKHIYLRCWGKLPKGGHNLITLWDEVKTEVIDGFINNETALEEVKRNKIDFIPYSLADISLTKIRLLLKEFQEADQRDFERTNPSEKQTDQNAEVWRYLISTDNDLYFTSGHSIDYLSLKESISYLYEIFDFLYHITDEYLSS</sequence>
<evidence type="ECO:0000313" key="1">
    <source>
        <dbReference type="EMBL" id="QAT60975.1"/>
    </source>
</evidence>
<protein>
    <recommendedName>
        <fullName evidence="3">HEPN domain-containing protein</fullName>
    </recommendedName>
</protein>
<evidence type="ECO:0008006" key="3">
    <source>
        <dbReference type="Google" id="ProtNLM"/>
    </source>
</evidence>
<proteinExistence type="predicted"/>
<keyword evidence="2" id="KW-1185">Reference proteome</keyword>
<dbReference type="OrthoDB" id="7063737at2"/>
<gene>
    <name evidence="1" type="ORF">EQM13_04945</name>
</gene>